<evidence type="ECO:0000313" key="2">
    <source>
        <dbReference type="EMBL" id="CEM17507.1"/>
    </source>
</evidence>
<organism evidence="2">
    <name type="scientific">Chromera velia CCMP2878</name>
    <dbReference type="NCBI Taxonomy" id="1169474"/>
    <lineage>
        <taxon>Eukaryota</taxon>
        <taxon>Sar</taxon>
        <taxon>Alveolata</taxon>
        <taxon>Colpodellida</taxon>
        <taxon>Chromeraceae</taxon>
        <taxon>Chromera</taxon>
    </lineage>
</organism>
<gene>
    <name evidence="2" type="ORF">Cvel_18506</name>
</gene>
<feature type="region of interest" description="Disordered" evidence="1">
    <location>
        <begin position="1619"/>
        <end position="1661"/>
    </location>
</feature>
<feature type="region of interest" description="Disordered" evidence="1">
    <location>
        <begin position="595"/>
        <end position="624"/>
    </location>
</feature>
<dbReference type="PhylomeDB" id="A0A0G4FT21"/>
<accession>A0A0G4FT21</accession>
<sequence length="2407" mass="262080">MWNAQRLYEWPRDPWFGTCYWWSTAEECWNEVETHLERRAVALVPCGLEYDRWTTSLGMNSGDYAMLKSRMGRDWCTDTDKEKWCGFFDNSPTTNFDKCIGDCQKSTRCHYVSTRKRKDGAEECVYFSTVKGFVSSLGSRSARASCGAVDSRLAVFSKVPVAVSAVSERLSYSGSLLSSVDKDGVGLGHLAKTGHYQDALEIDCTQAARGVVSETPSSAWVLSKFEPPAISYFGQTMMHDLFVAGSYVCVLASNVNRCKEERIQVSGKKWVEEAASDAATELNAVMKEFMETTAELNGIGAKFHAECEGPDFPSGYAQWCANTAEVPDDADPETVYRHMCCGGGEGATFVSAEKSDLILSWRQTPVGTVRVEGPGSGCVTGVEEGTLFPDDFQEYCAELKEKVDVKKGEVADLRKSLLKKAMANTQTRAERAGTLELVAGAATCPRGEVLQKIVATGTGRNIEISRTCCSVSATGYSIQQLSHAYVPPTLRIAPDIRPWQGEYCPSSRDETGRLIFKMCTRFQTPQQEMTYIYGRNTLQFNPARMQWCLHGLDVPNSEALCLDSMAAHPGQGQTASAASPGGNSLGVTVIEDMIPLAPEPSGQGDEIKEKPKKPEKPPPPPVVPLKEVNMEDLYAPHCKAHDRQKLHGPLVKDLPEELSKSGDVEETKLFKAASEPLPKKNEEDADEFLFGLSEPAEVGREEVQAADPCGYVLANTRVETTDPADEKDAAGIPFKAVAGCSARIQERQDNQDAAVQKVEDFRESIQKPYDISQMIFSFIGSLTEFELAPYGLGVTLDNFEQIMEMANYVYEKVNTHLDNKVADIEGSYAGLEGIDCDSNAYGVAKTLCDLSCVSDAVRTGNRAIMDRLQNVYDTLLKNLLTYMDYHASYSEALMQWLADLQDWHAQELGKKVAQVGDAVADLSDSLSEEKSNSLLYDALKSCRVATPSPAGRQSLDQAGLARPPNASSVPPRGHSGAESGREALLQCVSRTLGIISTQHSSARNAEDPQTDALVEDLRVFHASAEARLAALPCVGTNLHHSCRDADTQRSVLQFSAQAAAHARRVENQVKKSTEESVGRLEALGHQLAGHQSGADRLEAVKELVKEVHGHKQHVSTGLRQHLGLLDVMGAPSVGLPPEELQRRKEEENKGLRVSGRVSNMDLHSFRRSSRSSLSRVSGSLSTLEREVQLWTVQTSRSLSAVSLWMTGHRKKEAELRRSRDIRKRHEGHAAEVKPHDRLATRADVEEALEHETLELESRSESDKVLGEMEEFSDTLKATYAAVNTYLVFAEGHLSERRQVVSALDDYLGCSDTEPYEALLQRWTELRRAEGKSARLLVRAWRTASDAIQRVAQKLSGFRLPLRLATAELNALTQEPMLAVSVLAGVLPTVGGENESGGDSLLSSSMCLEKGEIEAKRKAGEEWMTKGTRAGLSTGAVGQLLDFVDEMVEVVDLLQARMVEEHLWHPDNQKLLSFLAVQEGSDAERASAGFAGGFGSLPSPSDLLPSHEDAAIAEDALWSLETTVSVWRDIIGAPRKKQRVASARRRTSVAQRWAKRAGVSASQLPTQAEAEAVEEHERAMELIQSTADSLRAAFCSSSEQESETHNGFPVPLQLLQRAEEAMRKKRPAVTADTEALPDSRHSQPAEHKTQLPGFHKAPPPARVISRPSLLQTDSSLLASATEAEQSDEIQQQSAPDNEDEAEEEEGDSSGGELDAAEGEEENAMPAETGKDEELQRKRSVYGECFQLQNQKAYAIAPLFSSASCSEIEGTVLTAWRVEPCGSENPGAGRLRITCSKVDMPPQEVTQDGDSPSSKEPDGADVRLPSPDKLSCMGVSVSAEESEDSFIALASLPQLRCPGKALMRNIALTVEPSEEFVTHTETAGFYCVEFPDSWRAFKTDGECDAPGKLKSGSKPSCFSRDHNEKACAEYASKEECEKDLTDASSFATELKCEKTDSFSWCEDVATHFCVPARAKYSLSAECCDSTGTPDELPTATTITRCSLSPDISTFSSLEEIVCSGEPGMDDTEGGWALSSFQIVPCDETEGQGGKGKDEIEYAVKYTCTYMDLINAQPFTSDDLGCGLTQRPAGVSNRQWNKMVVGAFSPSPAKECRRYLSHSDCGPFVAQRADMLREFPVACAFRGYAVSSVTFESCGYERFPAYARVVTGCAALPPPLEVEEAHKKAKASGLPDDPADPSLKKETSDILAASTVCANFAAAHSLAPATLKSITGRPLQCPTGWYLSSFHLDTSGSSSDVQVEAEAAGTVDSGGVEQAKFSQFVYTCCKSAGTAAYSPTYRQENKCVASQAGGESSGQLELLFDQPVFCPAPFILSELQLIACNYGSGSVPRGLRVAYGCRAPLALPPSVATTVVQRGECRELQWKNAAILAQGKSCALFCSVRAVLDQFSFH</sequence>
<feature type="compositionally biased region" description="Basic and acidic residues" evidence="1">
    <location>
        <begin position="1636"/>
        <end position="1648"/>
    </location>
</feature>
<proteinExistence type="predicted"/>
<evidence type="ECO:0000256" key="1">
    <source>
        <dbReference type="SAM" id="MobiDB-lite"/>
    </source>
</evidence>
<feature type="compositionally biased region" description="Acidic residues" evidence="1">
    <location>
        <begin position="1695"/>
        <end position="1706"/>
    </location>
</feature>
<feature type="region of interest" description="Disordered" evidence="1">
    <location>
        <begin position="1797"/>
        <end position="1824"/>
    </location>
</feature>
<name>A0A0G4FT21_9ALVE</name>
<feature type="compositionally biased region" description="Basic and acidic residues" evidence="1">
    <location>
        <begin position="605"/>
        <end position="616"/>
    </location>
</feature>
<feature type="region of interest" description="Disordered" evidence="1">
    <location>
        <begin position="947"/>
        <end position="979"/>
    </location>
</feature>
<reference evidence="2" key="1">
    <citation type="submission" date="2014-11" db="EMBL/GenBank/DDBJ databases">
        <authorList>
            <person name="Otto D Thomas"/>
            <person name="Naeem Raeece"/>
        </authorList>
    </citation>
    <scope>NUCLEOTIDE SEQUENCE</scope>
</reference>
<protein>
    <submittedName>
        <fullName evidence="2">Uncharacterized protein</fullName>
    </submittedName>
</protein>
<dbReference type="VEuPathDB" id="CryptoDB:Cvel_18506"/>
<feature type="region of interest" description="Disordered" evidence="1">
    <location>
        <begin position="1678"/>
        <end position="1733"/>
    </location>
</feature>
<dbReference type="EMBL" id="CDMZ01000592">
    <property type="protein sequence ID" value="CEM17507.1"/>
    <property type="molecule type" value="Genomic_DNA"/>
</dbReference>